<feature type="domain" description="LEM" evidence="8">
    <location>
        <begin position="3"/>
        <end position="47"/>
    </location>
</feature>
<gene>
    <name evidence="9" type="ORF">Dbus_chr2Rg2230</name>
</gene>
<keyword evidence="5 7" id="KW-0472">Membrane</keyword>
<dbReference type="InterPro" id="IPR003887">
    <property type="entry name" value="LEM_dom"/>
</dbReference>
<dbReference type="Gene3D" id="1.10.720.40">
    <property type="match status" value="1"/>
</dbReference>
<dbReference type="SUPFAM" id="SSF54928">
    <property type="entry name" value="RNA-binding domain, RBD"/>
    <property type="match status" value="1"/>
</dbReference>
<comment type="subcellular location">
    <subcellularLocation>
        <location evidence="1">Nucleus inner membrane</location>
        <topology evidence="1">Multi-pass membrane protein</topology>
    </subcellularLocation>
</comment>
<keyword evidence="3 7" id="KW-0812">Transmembrane</keyword>
<dbReference type="Pfam" id="PF09402">
    <property type="entry name" value="MSC"/>
    <property type="match status" value="1"/>
</dbReference>
<name>A0A0M4EGH3_DROBS</name>
<dbReference type="InterPro" id="IPR041885">
    <property type="entry name" value="MAN1_winged_helix_dom"/>
</dbReference>
<dbReference type="Gene3D" id="1.10.10.1180">
    <property type="entry name" value="MAN1, winged-helix domain"/>
    <property type="match status" value="1"/>
</dbReference>
<evidence type="ECO:0000313" key="9">
    <source>
        <dbReference type="EMBL" id="ALC42651.1"/>
    </source>
</evidence>
<evidence type="ECO:0000256" key="1">
    <source>
        <dbReference type="ARBA" id="ARBA00004473"/>
    </source>
</evidence>
<dbReference type="InterPro" id="IPR035979">
    <property type="entry name" value="RBD_domain_sf"/>
</dbReference>
<dbReference type="InterPro" id="IPR018996">
    <property type="entry name" value="Man1/Src1-like_C"/>
</dbReference>
<evidence type="ECO:0000256" key="4">
    <source>
        <dbReference type="ARBA" id="ARBA00022989"/>
    </source>
</evidence>
<dbReference type="SUPFAM" id="SSF63451">
    <property type="entry name" value="LEM domain"/>
    <property type="match status" value="1"/>
</dbReference>
<reference evidence="9 10" key="1">
    <citation type="submission" date="2015-08" db="EMBL/GenBank/DDBJ databases">
        <title>Ancestral chromatin configuration constrains chromatin evolution on differentiating sex chromosomes in Drosophila.</title>
        <authorList>
            <person name="Zhou Q."/>
            <person name="Bachtrog D."/>
        </authorList>
    </citation>
    <scope>NUCLEOTIDE SEQUENCE [LARGE SCALE GENOMIC DNA]</scope>
    <source>
        <tissue evidence="9">Whole larvae</tissue>
    </source>
</reference>
<dbReference type="GO" id="GO:0031490">
    <property type="term" value="F:chromatin DNA binding"/>
    <property type="evidence" value="ECO:0007669"/>
    <property type="project" value="TreeGrafter"/>
</dbReference>
<dbReference type="InterPro" id="IPR052277">
    <property type="entry name" value="INM_ESCRT-Associated"/>
</dbReference>
<dbReference type="AlphaFoldDB" id="A0A0M4EGH3"/>
<evidence type="ECO:0000256" key="2">
    <source>
        <dbReference type="ARBA" id="ARBA00022553"/>
    </source>
</evidence>
<keyword evidence="4 7" id="KW-1133">Transmembrane helix</keyword>
<dbReference type="OMA" id="DAGMIHN"/>
<proteinExistence type="predicted"/>
<evidence type="ECO:0000256" key="6">
    <source>
        <dbReference type="ARBA" id="ARBA00023242"/>
    </source>
</evidence>
<dbReference type="GO" id="GO:0005637">
    <property type="term" value="C:nuclear inner membrane"/>
    <property type="evidence" value="ECO:0007669"/>
    <property type="project" value="UniProtKB-SubCell"/>
</dbReference>
<evidence type="ECO:0000256" key="5">
    <source>
        <dbReference type="ARBA" id="ARBA00023136"/>
    </source>
</evidence>
<keyword evidence="6" id="KW-0539">Nucleus</keyword>
<evidence type="ECO:0000259" key="8">
    <source>
        <dbReference type="PROSITE" id="PS50954"/>
    </source>
</evidence>
<keyword evidence="2" id="KW-0597">Phosphoprotein</keyword>
<dbReference type="OrthoDB" id="118234at2759"/>
<protein>
    <submittedName>
        <fullName evidence="9">MAN1</fullName>
    </submittedName>
</protein>
<dbReference type="STRING" id="30019.A0A0M4EGH3"/>
<dbReference type="InterPro" id="IPR012677">
    <property type="entry name" value="Nucleotide-bd_a/b_plait_sf"/>
</dbReference>
<dbReference type="PANTHER" id="PTHR13428:SF12">
    <property type="entry name" value="INNER NUCLEAR MEMBRANE PROTEIN MAN1"/>
    <property type="match status" value="1"/>
</dbReference>
<dbReference type="GO" id="GO:0006998">
    <property type="term" value="P:nuclear envelope organization"/>
    <property type="evidence" value="ECO:0007669"/>
    <property type="project" value="TreeGrafter"/>
</dbReference>
<dbReference type="FunFam" id="1.10.720.40:FF:000001">
    <property type="entry name" value="LEM domain containing 2, isoform CRA_a"/>
    <property type="match status" value="1"/>
</dbReference>
<dbReference type="PROSITE" id="PS50954">
    <property type="entry name" value="LEM"/>
    <property type="match status" value="1"/>
</dbReference>
<dbReference type="CDD" id="cd12934">
    <property type="entry name" value="LEM"/>
    <property type="match status" value="1"/>
</dbReference>
<accession>A0A0M4EGH3</accession>
<dbReference type="SMR" id="A0A0M4EGH3"/>
<feature type="transmembrane region" description="Helical" evidence="7">
    <location>
        <begin position="231"/>
        <end position="254"/>
    </location>
</feature>
<evidence type="ECO:0000313" key="10">
    <source>
        <dbReference type="Proteomes" id="UP000494163"/>
    </source>
</evidence>
<dbReference type="Pfam" id="PF03020">
    <property type="entry name" value="LEM"/>
    <property type="match status" value="1"/>
</dbReference>
<dbReference type="PANTHER" id="PTHR13428">
    <property type="entry name" value="INNER NUCLEAR MEMBRANE PROTEIN MAN1 LEM DOMAIN CONTAINING PROTEIN"/>
    <property type="match status" value="1"/>
</dbReference>
<sequence>MSTENLANLSDMEIHRRLKELGYPNTPVTETTRQILIKKLQKHKKNEKLKKSKITNYVLYSMDNSNTASPPPTVPMQRNANLYTNVHDNNNDMKMLRNSSVFHKNATSVNTVQMPASRMYAPPPVLASHYETDNEHHALNITSKYRKPCSPPFTPDNSPAYVKLSSKANNSDGGVVNRLLSFRDTSFQRKTNSKDAYTMYTPKGYVKNGYIKSLLSFDYKSFLKKPDVSQYIIPQVLIASLFIFLTVITVLYTAKKFDMTPISHTDLRYTICDPNERALQTACISEDSFKIALIISKELFMYLNEKARLHHCINEQHSPILDLSEFKKVLSNNHNVQKWNLQSKLLAAQYLIAENPQWMIRTTRPTDTDYNSPDANLKFELIEPSLPLKCIIRKKISRFFTVIGLLLLITAACLAIYFLAFVYRFKRRESLKAAEQFRKDIINELMYHSSQNSENCEVIVNQLQDKLLPSNKRSKLICSWNKALKILEESDSRVLFGMIVRNGEQLRTITWNTNLGNKDLAISKKWQSSALDNSNKIVNPPTSCLKIRHMFDASEIEQPHLRQLIVDSIYEKVGPHCKICDVQLDTQSCCVYIRCATEADAGIVHNEINGWWFDKRLISIKFLRLERFLSRFPKSLVDPLFFKSPNAN</sequence>
<feature type="transmembrane region" description="Helical" evidence="7">
    <location>
        <begin position="399"/>
        <end position="423"/>
    </location>
</feature>
<dbReference type="Gene3D" id="3.30.70.330">
    <property type="match status" value="1"/>
</dbReference>
<evidence type="ECO:0000256" key="7">
    <source>
        <dbReference type="SAM" id="Phobius"/>
    </source>
</evidence>
<keyword evidence="10" id="KW-1185">Reference proteome</keyword>
<dbReference type="SMART" id="SM00540">
    <property type="entry name" value="LEM"/>
    <property type="match status" value="1"/>
</dbReference>
<dbReference type="InterPro" id="IPR011015">
    <property type="entry name" value="LEM/LEM-like_dom_sf"/>
</dbReference>
<dbReference type="Proteomes" id="UP000494163">
    <property type="component" value="Chromosome 2R"/>
</dbReference>
<evidence type="ECO:0000256" key="3">
    <source>
        <dbReference type="ARBA" id="ARBA00022692"/>
    </source>
</evidence>
<organism evidence="9 10">
    <name type="scientific">Drosophila busckii</name>
    <name type="common">Fruit fly</name>
    <dbReference type="NCBI Taxonomy" id="30019"/>
    <lineage>
        <taxon>Eukaryota</taxon>
        <taxon>Metazoa</taxon>
        <taxon>Ecdysozoa</taxon>
        <taxon>Arthropoda</taxon>
        <taxon>Hexapoda</taxon>
        <taxon>Insecta</taxon>
        <taxon>Pterygota</taxon>
        <taxon>Neoptera</taxon>
        <taxon>Endopterygota</taxon>
        <taxon>Diptera</taxon>
        <taxon>Brachycera</taxon>
        <taxon>Muscomorpha</taxon>
        <taxon>Ephydroidea</taxon>
        <taxon>Drosophilidae</taxon>
        <taxon>Drosophila</taxon>
    </lineage>
</organism>
<dbReference type="EMBL" id="CP012524">
    <property type="protein sequence ID" value="ALC42651.1"/>
    <property type="molecule type" value="Genomic_DNA"/>
</dbReference>
<dbReference type="GO" id="GO:0030514">
    <property type="term" value="P:negative regulation of BMP signaling pathway"/>
    <property type="evidence" value="ECO:0007669"/>
    <property type="project" value="TreeGrafter"/>
</dbReference>